<dbReference type="AlphaFoldDB" id="A0A5C3NXH1"/>
<reference evidence="2 3" key="1">
    <citation type="journal article" date="2019" name="Nat. Ecol. Evol.">
        <title>Megaphylogeny resolves global patterns of mushroom evolution.</title>
        <authorList>
            <person name="Varga T."/>
            <person name="Krizsan K."/>
            <person name="Foldi C."/>
            <person name="Dima B."/>
            <person name="Sanchez-Garcia M."/>
            <person name="Sanchez-Ramirez S."/>
            <person name="Szollosi G.J."/>
            <person name="Szarkandi J.G."/>
            <person name="Papp V."/>
            <person name="Albert L."/>
            <person name="Andreopoulos W."/>
            <person name="Angelini C."/>
            <person name="Antonin V."/>
            <person name="Barry K.W."/>
            <person name="Bougher N.L."/>
            <person name="Buchanan P."/>
            <person name="Buyck B."/>
            <person name="Bense V."/>
            <person name="Catcheside P."/>
            <person name="Chovatia M."/>
            <person name="Cooper J."/>
            <person name="Damon W."/>
            <person name="Desjardin D."/>
            <person name="Finy P."/>
            <person name="Geml J."/>
            <person name="Haridas S."/>
            <person name="Hughes K."/>
            <person name="Justo A."/>
            <person name="Karasinski D."/>
            <person name="Kautmanova I."/>
            <person name="Kiss B."/>
            <person name="Kocsube S."/>
            <person name="Kotiranta H."/>
            <person name="LaButti K.M."/>
            <person name="Lechner B.E."/>
            <person name="Liimatainen K."/>
            <person name="Lipzen A."/>
            <person name="Lukacs Z."/>
            <person name="Mihaltcheva S."/>
            <person name="Morgado L.N."/>
            <person name="Niskanen T."/>
            <person name="Noordeloos M.E."/>
            <person name="Ohm R.A."/>
            <person name="Ortiz-Santana B."/>
            <person name="Ovrebo C."/>
            <person name="Racz N."/>
            <person name="Riley R."/>
            <person name="Savchenko A."/>
            <person name="Shiryaev A."/>
            <person name="Soop K."/>
            <person name="Spirin V."/>
            <person name="Szebenyi C."/>
            <person name="Tomsovsky M."/>
            <person name="Tulloss R.E."/>
            <person name="Uehling J."/>
            <person name="Grigoriev I.V."/>
            <person name="Vagvolgyi C."/>
            <person name="Papp T."/>
            <person name="Martin F.M."/>
            <person name="Miettinen O."/>
            <person name="Hibbett D.S."/>
            <person name="Nagy L.G."/>
        </authorList>
    </citation>
    <scope>NUCLEOTIDE SEQUENCE [LARGE SCALE GENOMIC DNA]</scope>
    <source>
        <strain evidence="2 3">HHB13444</strain>
    </source>
</reference>
<name>A0A5C3NXH1_9APHY</name>
<keyword evidence="3" id="KW-1185">Reference proteome</keyword>
<evidence type="ECO:0000313" key="2">
    <source>
        <dbReference type="EMBL" id="TFK81479.1"/>
    </source>
</evidence>
<evidence type="ECO:0000256" key="1">
    <source>
        <dbReference type="SAM" id="MobiDB-lite"/>
    </source>
</evidence>
<dbReference type="InParanoid" id="A0A5C3NXH1"/>
<gene>
    <name evidence="2" type="ORF">K466DRAFT_337090</name>
</gene>
<dbReference type="EMBL" id="ML211599">
    <property type="protein sequence ID" value="TFK81479.1"/>
    <property type="molecule type" value="Genomic_DNA"/>
</dbReference>
<evidence type="ECO:0000313" key="3">
    <source>
        <dbReference type="Proteomes" id="UP000308197"/>
    </source>
</evidence>
<accession>A0A5C3NXH1</accession>
<protein>
    <submittedName>
        <fullName evidence="2">Uncharacterized protein</fullName>
    </submittedName>
</protein>
<proteinExistence type="predicted"/>
<feature type="region of interest" description="Disordered" evidence="1">
    <location>
        <begin position="185"/>
        <end position="204"/>
    </location>
</feature>
<organism evidence="2 3">
    <name type="scientific">Polyporus arcularius HHB13444</name>
    <dbReference type="NCBI Taxonomy" id="1314778"/>
    <lineage>
        <taxon>Eukaryota</taxon>
        <taxon>Fungi</taxon>
        <taxon>Dikarya</taxon>
        <taxon>Basidiomycota</taxon>
        <taxon>Agaricomycotina</taxon>
        <taxon>Agaricomycetes</taxon>
        <taxon>Polyporales</taxon>
        <taxon>Polyporaceae</taxon>
        <taxon>Polyporus</taxon>
    </lineage>
</organism>
<feature type="compositionally biased region" description="Basic and acidic residues" evidence="1">
    <location>
        <begin position="187"/>
        <end position="196"/>
    </location>
</feature>
<sequence length="226" mass="25653">MRSPPPTSVLKLRPRILPARHRLRTALRTRRGHGPRARCRRRRGRAMQTDAHDAVRRRAVRLMEKITTREPLRAARLPRHRLVEVRDGAVSSPSRDAELHAYSHATPIRVVHIGARVLSQAPAELKRLETRVLARRHISCILVPLTLRSVRLRSAIQPRRFNGYHHTSAQLRLLPCCTYPPSSGHAVDLDSGRQDRPSLFSMPESAWTSRAGMQAEGPKGVDRHTL</sequence>
<dbReference type="Proteomes" id="UP000308197">
    <property type="component" value="Unassembled WGS sequence"/>
</dbReference>